<dbReference type="EMBL" id="JAVRRF010000013">
    <property type="protein sequence ID" value="KAK5059088.1"/>
    <property type="molecule type" value="Genomic_DNA"/>
</dbReference>
<sequence length="432" mass="47695">MSRDFIPDALALPPACQLPSGYDADSAIYLTSPTPTRGHQRSRTTTDLPPLYRRTQSTSPTRSTFLPFLRPQSVRSISPERVSVAEASEFAVSSVDSGTKKKTSSAVEKLASWFDGSSEPVNITLVPSPRKERLDPVSEHVAMENIFSASQDSIDNLTRRPKRPSLAAPSTSKFNFFRRSTVSLAPNNVEADELANLDIDEALFPHGQPDEFSPAAFKNLQQNAEGTIRRFQQAYTEQQKSLRTTTSAKNVQTDELEAAQTRNETLKLQLEEMAERAAEQERIIMDLRAQLASQRPSLESHQSQQQSVRMVPQDERHEPDSSRSRYRRKRSSDVSTSGESELGSDVSSVVSVFSEVLSVAPSQTISIPNPVMKSNSASHRGDCANCHGLSATDSWDVVNVMRLESAALKQRIAQLENAQDDALNFLSGLKLS</sequence>
<keyword evidence="4" id="KW-1185">Reference proteome</keyword>
<protein>
    <submittedName>
        <fullName evidence="3">Uncharacterized protein</fullName>
    </submittedName>
</protein>
<reference evidence="3 4" key="1">
    <citation type="submission" date="2023-08" db="EMBL/GenBank/DDBJ databases">
        <title>Black Yeasts Isolated from many extreme environments.</title>
        <authorList>
            <person name="Coleine C."/>
            <person name="Stajich J.E."/>
            <person name="Selbmann L."/>
        </authorList>
    </citation>
    <scope>NUCLEOTIDE SEQUENCE [LARGE SCALE GENOMIC DNA]</scope>
    <source>
        <strain evidence="3 4">CCFEE 6328</strain>
    </source>
</reference>
<evidence type="ECO:0000313" key="4">
    <source>
        <dbReference type="Proteomes" id="UP001345691"/>
    </source>
</evidence>
<evidence type="ECO:0000256" key="1">
    <source>
        <dbReference type="SAM" id="Coils"/>
    </source>
</evidence>
<organism evidence="3 4">
    <name type="scientific">Exophiala sideris</name>
    <dbReference type="NCBI Taxonomy" id="1016849"/>
    <lineage>
        <taxon>Eukaryota</taxon>
        <taxon>Fungi</taxon>
        <taxon>Dikarya</taxon>
        <taxon>Ascomycota</taxon>
        <taxon>Pezizomycotina</taxon>
        <taxon>Eurotiomycetes</taxon>
        <taxon>Chaetothyriomycetidae</taxon>
        <taxon>Chaetothyriales</taxon>
        <taxon>Herpotrichiellaceae</taxon>
        <taxon>Exophiala</taxon>
    </lineage>
</organism>
<feature type="compositionally biased region" description="Basic and acidic residues" evidence="2">
    <location>
        <begin position="312"/>
        <end position="323"/>
    </location>
</feature>
<dbReference type="Proteomes" id="UP001345691">
    <property type="component" value="Unassembled WGS sequence"/>
</dbReference>
<keyword evidence="1" id="KW-0175">Coiled coil</keyword>
<feature type="region of interest" description="Disordered" evidence="2">
    <location>
        <begin position="294"/>
        <end position="342"/>
    </location>
</feature>
<accession>A0ABR0J9D3</accession>
<feature type="compositionally biased region" description="Polar residues" evidence="2">
    <location>
        <begin position="294"/>
        <end position="308"/>
    </location>
</feature>
<feature type="coiled-coil region" evidence="1">
    <location>
        <begin position="249"/>
        <end position="290"/>
    </location>
</feature>
<name>A0ABR0J9D3_9EURO</name>
<evidence type="ECO:0000256" key="2">
    <source>
        <dbReference type="SAM" id="MobiDB-lite"/>
    </source>
</evidence>
<gene>
    <name evidence="3" type="ORF">LTR69_006377</name>
</gene>
<proteinExistence type="predicted"/>
<comment type="caution">
    <text evidence="3">The sequence shown here is derived from an EMBL/GenBank/DDBJ whole genome shotgun (WGS) entry which is preliminary data.</text>
</comment>
<evidence type="ECO:0000313" key="3">
    <source>
        <dbReference type="EMBL" id="KAK5059088.1"/>
    </source>
</evidence>